<evidence type="ECO:0000313" key="8">
    <source>
        <dbReference type="Proteomes" id="UP000757890"/>
    </source>
</evidence>
<protein>
    <submittedName>
        <fullName evidence="7">Nitroreductase family protein</fullName>
    </submittedName>
</protein>
<reference evidence="7" key="1">
    <citation type="submission" date="2020-04" db="EMBL/GenBank/DDBJ databases">
        <title>Deep metagenomics examines the oral microbiome during advanced dental caries in children, revealing novel taxa and co-occurrences with host molecules.</title>
        <authorList>
            <person name="Baker J.L."/>
            <person name="Morton J.T."/>
            <person name="Dinis M."/>
            <person name="Alvarez R."/>
            <person name="Tran N.C."/>
            <person name="Knight R."/>
            <person name="Edlund A."/>
        </authorList>
    </citation>
    <scope>NUCLEOTIDE SEQUENCE</scope>
    <source>
        <strain evidence="7">JCVI_32_bin.14</strain>
    </source>
</reference>
<dbReference type="InterPro" id="IPR000415">
    <property type="entry name" value="Nitroreductase-like"/>
</dbReference>
<dbReference type="Gene3D" id="3.40.109.10">
    <property type="entry name" value="NADH Oxidase"/>
    <property type="match status" value="1"/>
</dbReference>
<evidence type="ECO:0000256" key="5">
    <source>
        <dbReference type="ARBA" id="ARBA00023002"/>
    </source>
</evidence>
<sequence>MIMEFDEVLALRKSVRRYTKEIVSQEDEKAMLDAAMDSSVGKHNDGGYNLVVVRDREILDLIAKEEKEETGGGDPLFGAPLLFLICRTKEAVDYLMRYDAGIIAEHIHLKAAELGLGSVILFGFIRHLGENAEYIKKMNLPEGVYPLLGVAVGHGPGSAVKRKDDRHFKVLRME</sequence>
<proteinExistence type="inferred from homology"/>
<evidence type="ECO:0000313" key="7">
    <source>
        <dbReference type="EMBL" id="MBF1130275.1"/>
    </source>
</evidence>
<dbReference type="InterPro" id="IPR029479">
    <property type="entry name" value="Nitroreductase"/>
</dbReference>
<keyword evidence="3" id="KW-0285">Flavoprotein</keyword>
<evidence type="ECO:0000259" key="6">
    <source>
        <dbReference type="Pfam" id="PF00881"/>
    </source>
</evidence>
<feature type="domain" description="Nitroreductase" evidence="6">
    <location>
        <begin position="12"/>
        <end position="154"/>
    </location>
</feature>
<dbReference type="GO" id="GO:0016491">
    <property type="term" value="F:oxidoreductase activity"/>
    <property type="evidence" value="ECO:0007669"/>
    <property type="project" value="UniProtKB-KW"/>
</dbReference>
<dbReference type="PANTHER" id="PTHR43673:SF2">
    <property type="entry name" value="NITROREDUCTASE"/>
    <property type="match status" value="1"/>
</dbReference>
<dbReference type="AlphaFoldDB" id="A0A930FQG1"/>
<evidence type="ECO:0000256" key="4">
    <source>
        <dbReference type="ARBA" id="ARBA00022643"/>
    </source>
</evidence>
<comment type="similarity">
    <text evidence="2">Belongs to the nitroreductase family.</text>
</comment>
<name>A0A930FQG1_9FIRM</name>
<dbReference type="Proteomes" id="UP000757890">
    <property type="component" value="Unassembled WGS sequence"/>
</dbReference>
<dbReference type="SUPFAM" id="SSF55469">
    <property type="entry name" value="FMN-dependent nitroreductase-like"/>
    <property type="match status" value="1"/>
</dbReference>
<gene>
    <name evidence="7" type="ORF">HXL70_09610</name>
</gene>
<organism evidence="7 8">
    <name type="scientific">Dialister invisus</name>
    <dbReference type="NCBI Taxonomy" id="218538"/>
    <lineage>
        <taxon>Bacteria</taxon>
        <taxon>Bacillati</taxon>
        <taxon>Bacillota</taxon>
        <taxon>Negativicutes</taxon>
        <taxon>Veillonellales</taxon>
        <taxon>Veillonellaceae</taxon>
        <taxon>Dialister</taxon>
    </lineage>
</organism>
<dbReference type="CDD" id="cd02062">
    <property type="entry name" value="Nitro_FMN_reductase"/>
    <property type="match status" value="1"/>
</dbReference>
<evidence type="ECO:0000256" key="2">
    <source>
        <dbReference type="ARBA" id="ARBA00007118"/>
    </source>
</evidence>
<evidence type="ECO:0000256" key="3">
    <source>
        <dbReference type="ARBA" id="ARBA00022630"/>
    </source>
</evidence>
<dbReference type="EMBL" id="JABZMK010000151">
    <property type="protein sequence ID" value="MBF1130275.1"/>
    <property type="molecule type" value="Genomic_DNA"/>
</dbReference>
<accession>A0A930FQG1</accession>
<keyword evidence="4" id="KW-0288">FMN</keyword>
<comment type="caution">
    <text evidence="7">The sequence shown here is derived from an EMBL/GenBank/DDBJ whole genome shotgun (WGS) entry which is preliminary data.</text>
</comment>
<dbReference type="Pfam" id="PF00881">
    <property type="entry name" value="Nitroreductase"/>
    <property type="match status" value="1"/>
</dbReference>
<dbReference type="PANTHER" id="PTHR43673">
    <property type="entry name" value="NAD(P)H NITROREDUCTASE YDGI-RELATED"/>
    <property type="match status" value="1"/>
</dbReference>
<evidence type="ECO:0000256" key="1">
    <source>
        <dbReference type="ARBA" id="ARBA00001917"/>
    </source>
</evidence>
<comment type="cofactor">
    <cofactor evidence="1">
        <name>FMN</name>
        <dbReference type="ChEBI" id="CHEBI:58210"/>
    </cofactor>
</comment>
<keyword evidence="5" id="KW-0560">Oxidoreductase</keyword>